<dbReference type="GO" id="GO:0003723">
    <property type="term" value="F:RNA binding"/>
    <property type="evidence" value="ECO:0007669"/>
    <property type="project" value="InterPro"/>
</dbReference>
<organism evidence="6 7">
    <name type="scientific">Mycena pura</name>
    <dbReference type="NCBI Taxonomy" id="153505"/>
    <lineage>
        <taxon>Eukaryota</taxon>
        <taxon>Fungi</taxon>
        <taxon>Dikarya</taxon>
        <taxon>Basidiomycota</taxon>
        <taxon>Agaricomycotina</taxon>
        <taxon>Agaricomycetes</taxon>
        <taxon>Agaricomycetidae</taxon>
        <taxon>Agaricales</taxon>
        <taxon>Marasmiineae</taxon>
        <taxon>Mycenaceae</taxon>
        <taxon>Mycena</taxon>
    </lineage>
</organism>
<keyword evidence="7" id="KW-1185">Reference proteome</keyword>
<dbReference type="InterPro" id="IPR011068">
    <property type="entry name" value="NuclTrfase_I-like_C"/>
</dbReference>
<dbReference type="Gene3D" id="3.30.70.590">
    <property type="entry name" value="Poly(A) polymerase predicted RNA binding domain"/>
    <property type="match status" value="1"/>
</dbReference>
<gene>
    <name evidence="6" type="ORF">GGX14DRAFT_611118</name>
</gene>
<dbReference type="SUPFAM" id="SSF55003">
    <property type="entry name" value="PAP/Archaeal CCA-adding enzyme, C-terminal domain"/>
    <property type="match status" value="1"/>
</dbReference>
<evidence type="ECO:0000256" key="3">
    <source>
        <dbReference type="ARBA" id="ARBA00022840"/>
    </source>
</evidence>
<comment type="caution">
    <text evidence="6">The sequence shown here is derived from an EMBL/GenBank/DDBJ whole genome shotgun (WGS) entry which is preliminary data.</text>
</comment>
<accession>A0AAD6VKW2</accession>
<feature type="domain" description="Poly(A) polymerase RNA-binding" evidence="5">
    <location>
        <begin position="2"/>
        <end position="120"/>
    </location>
</feature>
<evidence type="ECO:0000259" key="5">
    <source>
        <dbReference type="Pfam" id="PF04926"/>
    </source>
</evidence>
<dbReference type="GO" id="GO:0031123">
    <property type="term" value="P:RNA 3'-end processing"/>
    <property type="evidence" value="ECO:0007669"/>
    <property type="project" value="InterPro"/>
</dbReference>
<keyword evidence="2" id="KW-0547">Nucleotide-binding</keyword>
<name>A0AAD6VKW2_9AGAR</name>
<evidence type="ECO:0000313" key="6">
    <source>
        <dbReference type="EMBL" id="KAJ7214538.1"/>
    </source>
</evidence>
<dbReference type="GO" id="GO:0005524">
    <property type="term" value="F:ATP binding"/>
    <property type="evidence" value="ECO:0007669"/>
    <property type="project" value="UniProtKB-KW"/>
</dbReference>
<reference evidence="6" key="1">
    <citation type="submission" date="2023-03" db="EMBL/GenBank/DDBJ databases">
        <title>Massive genome expansion in bonnet fungi (Mycena s.s.) driven by repeated elements and novel gene families across ecological guilds.</title>
        <authorList>
            <consortium name="Lawrence Berkeley National Laboratory"/>
            <person name="Harder C.B."/>
            <person name="Miyauchi S."/>
            <person name="Viragh M."/>
            <person name="Kuo A."/>
            <person name="Thoen E."/>
            <person name="Andreopoulos B."/>
            <person name="Lu D."/>
            <person name="Skrede I."/>
            <person name="Drula E."/>
            <person name="Henrissat B."/>
            <person name="Morin E."/>
            <person name="Kohler A."/>
            <person name="Barry K."/>
            <person name="LaButti K."/>
            <person name="Morin E."/>
            <person name="Salamov A."/>
            <person name="Lipzen A."/>
            <person name="Mereny Z."/>
            <person name="Hegedus B."/>
            <person name="Baldrian P."/>
            <person name="Stursova M."/>
            <person name="Weitz H."/>
            <person name="Taylor A."/>
            <person name="Grigoriev I.V."/>
            <person name="Nagy L.G."/>
            <person name="Martin F."/>
            <person name="Kauserud H."/>
        </authorList>
    </citation>
    <scope>NUCLEOTIDE SEQUENCE</scope>
    <source>
        <strain evidence="6">9144</strain>
    </source>
</reference>
<evidence type="ECO:0000256" key="1">
    <source>
        <dbReference type="ARBA" id="ARBA00022679"/>
    </source>
</evidence>
<evidence type="ECO:0000256" key="4">
    <source>
        <dbReference type="SAM" id="MobiDB-lite"/>
    </source>
</evidence>
<proteinExistence type="predicted"/>
<dbReference type="Pfam" id="PF04926">
    <property type="entry name" value="PAP_RNA-bind"/>
    <property type="match status" value="1"/>
</dbReference>
<dbReference type="InterPro" id="IPR007010">
    <property type="entry name" value="PolA_pol_RNA-bd_dom"/>
</dbReference>
<dbReference type="AlphaFoldDB" id="A0AAD6VKW2"/>
<feature type="region of interest" description="Disordered" evidence="4">
    <location>
        <begin position="22"/>
        <end position="43"/>
    </location>
</feature>
<evidence type="ECO:0000256" key="2">
    <source>
        <dbReference type="ARBA" id="ARBA00022741"/>
    </source>
</evidence>
<keyword evidence="3" id="KW-0067">ATP-binding</keyword>
<keyword evidence="1" id="KW-0808">Transferase</keyword>
<dbReference type="EMBL" id="JARJCW010000019">
    <property type="protein sequence ID" value="KAJ7214538.1"/>
    <property type="molecule type" value="Genomic_DNA"/>
</dbReference>
<dbReference type="Proteomes" id="UP001219525">
    <property type="component" value="Unassembled WGS sequence"/>
</dbReference>
<protein>
    <recommendedName>
        <fullName evidence="5">Poly(A) polymerase RNA-binding domain-containing protein</fullName>
    </recommendedName>
</protein>
<evidence type="ECO:0000313" key="7">
    <source>
        <dbReference type="Proteomes" id="UP001219525"/>
    </source>
</evidence>
<sequence>MTRAHTFCKGFNSTVRCVPEEEASAVMRGQPPAAPDAESAEDDPENAAAPLKVYLTSFKFFIIGLAVRPRCDLNRHVSATDTVPQRFDVSFPISEFIKMVKGETFDETAMGITLKHIRRCIAAHADPLLRTLISRLLRSTALPEYVFDRCEFVQRWAAFVAWRFLKHGLFDPRPPLLQSTDAPAGLGATVLDMIDELVVCCPPSHAYAHPPSHSQVDAHARGIKPLICMHDENALQTGDI</sequence>
<dbReference type="GO" id="GO:0016779">
    <property type="term" value="F:nucleotidyltransferase activity"/>
    <property type="evidence" value="ECO:0007669"/>
    <property type="project" value="InterPro"/>
</dbReference>